<dbReference type="EMBL" id="BARS01036755">
    <property type="protein sequence ID" value="GAG18522.1"/>
    <property type="molecule type" value="Genomic_DNA"/>
</dbReference>
<reference evidence="2" key="1">
    <citation type="journal article" date="2014" name="Front. Microbiol.">
        <title>High frequency of phylogenetically diverse reductive dehalogenase-homologous genes in deep subseafloor sedimentary metagenomes.</title>
        <authorList>
            <person name="Kawai M."/>
            <person name="Futagami T."/>
            <person name="Toyoda A."/>
            <person name="Takaki Y."/>
            <person name="Nishi S."/>
            <person name="Hori S."/>
            <person name="Arai W."/>
            <person name="Tsubouchi T."/>
            <person name="Morono Y."/>
            <person name="Uchiyama I."/>
            <person name="Ito T."/>
            <person name="Fujiyama A."/>
            <person name="Inagaki F."/>
            <person name="Takami H."/>
        </authorList>
    </citation>
    <scope>NUCLEOTIDE SEQUENCE</scope>
    <source>
        <strain evidence="2">Expedition CK06-06</strain>
    </source>
</reference>
<gene>
    <name evidence="2" type="ORF">S01H1_56444</name>
</gene>
<organism evidence="2">
    <name type="scientific">marine sediment metagenome</name>
    <dbReference type="NCBI Taxonomy" id="412755"/>
    <lineage>
        <taxon>unclassified sequences</taxon>
        <taxon>metagenomes</taxon>
        <taxon>ecological metagenomes</taxon>
    </lineage>
</organism>
<feature type="domain" description="HNH" evidence="1">
    <location>
        <begin position="30"/>
        <end position="76"/>
    </location>
</feature>
<accession>X0W5G9</accession>
<evidence type="ECO:0000259" key="1">
    <source>
        <dbReference type="Pfam" id="PF01844"/>
    </source>
</evidence>
<dbReference type="Gene3D" id="1.10.30.50">
    <property type="match status" value="1"/>
</dbReference>
<dbReference type="GO" id="GO:0008270">
    <property type="term" value="F:zinc ion binding"/>
    <property type="evidence" value="ECO:0007669"/>
    <property type="project" value="InterPro"/>
</dbReference>
<dbReference type="GO" id="GO:0004519">
    <property type="term" value="F:endonuclease activity"/>
    <property type="evidence" value="ECO:0007669"/>
    <property type="project" value="InterPro"/>
</dbReference>
<dbReference type="GO" id="GO:0003676">
    <property type="term" value="F:nucleic acid binding"/>
    <property type="evidence" value="ECO:0007669"/>
    <property type="project" value="InterPro"/>
</dbReference>
<sequence length="82" mass="9522">MISKQLSNAYNRGYKAGVRRIVIAWLGGKCQECGTTENLEIGHIKPVERQWRHYTDWLDRDNVKLVCTSCNQGEENGRRRTI</sequence>
<name>X0W5G9_9ZZZZ</name>
<protein>
    <recommendedName>
        <fullName evidence="1">HNH domain-containing protein</fullName>
    </recommendedName>
</protein>
<proteinExistence type="predicted"/>
<dbReference type="Pfam" id="PF01844">
    <property type="entry name" value="HNH"/>
    <property type="match status" value="1"/>
</dbReference>
<dbReference type="AlphaFoldDB" id="X0W5G9"/>
<comment type="caution">
    <text evidence="2">The sequence shown here is derived from an EMBL/GenBank/DDBJ whole genome shotgun (WGS) entry which is preliminary data.</text>
</comment>
<evidence type="ECO:0000313" key="2">
    <source>
        <dbReference type="EMBL" id="GAG18522.1"/>
    </source>
</evidence>
<dbReference type="InterPro" id="IPR002711">
    <property type="entry name" value="HNH"/>
</dbReference>